<accession>A0A934RSW2</accession>
<proteinExistence type="predicted"/>
<evidence type="ECO:0000313" key="2">
    <source>
        <dbReference type="Proteomes" id="UP000617628"/>
    </source>
</evidence>
<protein>
    <submittedName>
        <fullName evidence="1">Uncharacterized protein</fullName>
    </submittedName>
</protein>
<dbReference type="AlphaFoldDB" id="A0A934RSW2"/>
<evidence type="ECO:0000313" key="1">
    <source>
        <dbReference type="EMBL" id="MBK1875771.1"/>
    </source>
</evidence>
<comment type="caution">
    <text evidence="1">The sequence shown here is derived from an EMBL/GenBank/DDBJ whole genome shotgun (WGS) entry which is preliminary data.</text>
</comment>
<dbReference type="Proteomes" id="UP000617628">
    <property type="component" value="Unassembled WGS sequence"/>
</dbReference>
<sequence length="165" mass="18114">MVILSAAAYVFFGDSRGGRGSGFELLASPSASDFNYYQELQLYSFSETVSNDRIAISIRKGKVDFVVLYGSKQGGYPKYSGGKIGNGTAVGHILRTSYTDRIELTGTRKAYEIRNGQVHSAPIRRSVDAWRLSEFIDSIRENPTVEDSANWKVGRRSASGGGRRS</sequence>
<gene>
    <name evidence="1" type="ORF">JIN87_02765</name>
</gene>
<organism evidence="1 2">
    <name type="scientific">Pelagicoccus mobilis</name>
    <dbReference type="NCBI Taxonomy" id="415221"/>
    <lineage>
        <taxon>Bacteria</taxon>
        <taxon>Pseudomonadati</taxon>
        <taxon>Verrucomicrobiota</taxon>
        <taxon>Opitutia</taxon>
        <taxon>Puniceicoccales</taxon>
        <taxon>Pelagicoccaceae</taxon>
        <taxon>Pelagicoccus</taxon>
    </lineage>
</organism>
<reference evidence="1" key="1">
    <citation type="submission" date="2021-01" db="EMBL/GenBank/DDBJ databases">
        <title>Modified the classification status of verrucomicrobia.</title>
        <authorList>
            <person name="Feng X."/>
        </authorList>
    </citation>
    <scope>NUCLEOTIDE SEQUENCE</scope>
    <source>
        <strain evidence="1">KCTC 13126</strain>
    </source>
</reference>
<dbReference type="EMBL" id="JAENIL010000004">
    <property type="protein sequence ID" value="MBK1875771.1"/>
    <property type="molecule type" value="Genomic_DNA"/>
</dbReference>
<keyword evidence="2" id="KW-1185">Reference proteome</keyword>
<name>A0A934RSW2_9BACT</name>